<accession>A0ABY4W767</accession>
<evidence type="ECO:0000259" key="1">
    <source>
        <dbReference type="Pfam" id="PF00857"/>
    </source>
</evidence>
<dbReference type="RefSeq" id="WP_251937451.1">
    <property type="nucleotide sequence ID" value="NZ_CP098747.1"/>
</dbReference>
<dbReference type="InterPro" id="IPR044717">
    <property type="entry name" value="NIC1"/>
</dbReference>
<proteinExistence type="predicted"/>
<dbReference type="SUPFAM" id="SSF52499">
    <property type="entry name" value="Isochorismatase-like hydrolases"/>
    <property type="match status" value="1"/>
</dbReference>
<dbReference type="EMBL" id="CP098747">
    <property type="protein sequence ID" value="USG63013.1"/>
    <property type="molecule type" value="Genomic_DNA"/>
</dbReference>
<evidence type="ECO:0000313" key="3">
    <source>
        <dbReference type="Proteomes" id="UP001056291"/>
    </source>
</evidence>
<dbReference type="PANTHER" id="PTHR47297">
    <property type="match status" value="1"/>
</dbReference>
<dbReference type="CDD" id="cd00431">
    <property type="entry name" value="cysteine_hydrolases"/>
    <property type="match status" value="1"/>
</dbReference>
<dbReference type="Pfam" id="PF00857">
    <property type="entry name" value="Isochorismatase"/>
    <property type="match status" value="1"/>
</dbReference>
<protein>
    <submittedName>
        <fullName evidence="2">Isochorismatase family protein</fullName>
    </submittedName>
</protein>
<name>A0ABY4W767_9PROT</name>
<reference evidence="2" key="1">
    <citation type="submission" date="2022-06" db="EMBL/GenBank/DDBJ databases">
        <title>Sneathiella actinostolidae sp. nov., isolated from a sea anemonein the Western Pacific Ocean.</title>
        <authorList>
            <person name="Wei M.J."/>
        </authorList>
    </citation>
    <scope>NUCLEOTIDE SEQUENCE</scope>
    <source>
        <strain evidence="2">PHK-P5</strain>
    </source>
</reference>
<organism evidence="2 3">
    <name type="scientific">Sneathiella marina</name>
    <dbReference type="NCBI Taxonomy" id="2950108"/>
    <lineage>
        <taxon>Bacteria</taxon>
        <taxon>Pseudomonadati</taxon>
        <taxon>Pseudomonadota</taxon>
        <taxon>Alphaproteobacteria</taxon>
        <taxon>Sneathiellales</taxon>
        <taxon>Sneathiellaceae</taxon>
        <taxon>Sneathiella</taxon>
    </lineage>
</organism>
<dbReference type="PANTHER" id="PTHR47297:SF2">
    <property type="entry name" value="OS02G0606800 PROTEIN"/>
    <property type="match status" value="1"/>
</dbReference>
<sequence length="245" mass="26337">MKTDTITSGLAEVMPLSMKALEVGNAGKNIGLVIVDEINGFATVGAGALAPAVPNEQVSTMVSETNNLAGAFTKRNMPILAFLDTHTPGKPEFPYPPHCEEGTGEEELVPELKWLEQDRNSTLIKKDCINGFVGSTRTDGSNAFVEWVSTNEITDLLVVGICTDICVMDFVLTTLSARNHGMMPGLDEIYVYDKGCSTFDLPRSIAEEAGLGARAAHPQNITHYMGLYFMAGRGAQLVNSVILPL</sequence>
<keyword evidence="3" id="KW-1185">Reference proteome</keyword>
<feature type="domain" description="Isochorismatase-like" evidence="1">
    <location>
        <begin position="32"/>
        <end position="200"/>
    </location>
</feature>
<dbReference type="InterPro" id="IPR036380">
    <property type="entry name" value="Isochorismatase-like_sf"/>
</dbReference>
<evidence type="ECO:0000313" key="2">
    <source>
        <dbReference type="EMBL" id="USG63013.1"/>
    </source>
</evidence>
<dbReference type="Proteomes" id="UP001056291">
    <property type="component" value="Chromosome"/>
</dbReference>
<gene>
    <name evidence="2" type="ORF">NBZ79_08480</name>
</gene>
<dbReference type="Gene3D" id="3.40.50.850">
    <property type="entry name" value="Isochorismatase-like"/>
    <property type="match status" value="1"/>
</dbReference>
<dbReference type="InterPro" id="IPR000868">
    <property type="entry name" value="Isochorismatase-like_dom"/>
</dbReference>